<dbReference type="GO" id="GO:0016209">
    <property type="term" value="F:antioxidant activity"/>
    <property type="evidence" value="ECO:0007669"/>
    <property type="project" value="InterPro"/>
</dbReference>
<dbReference type="InterPro" id="IPR036249">
    <property type="entry name" value="Thioredoxin-like_sf"/>
</dbReference>
<dbReference type="SUPFAM" id="SSF52833">
    <property type="entry name" value="Thioredoxin-like"/>
    <property type="match status" value="1"/>
</dbReference>
<gene>
    <name evidence="3" type="ORF">FXB40_18190</name>
</gene>
<dbReference type="EMBL" id="VSSS01000028">
    <property type="protein sequence ID" value="TYL94369.1"/>
    <property type="molecule type" value="Genomic_DNA"/>
</dbReference>
<evidence type="ECO:0000256" key="1">
    <source>
        <dbReference type="SAM" id="MobiDB-lite"/>
    </source>
</evidence>
<dbReference type="RefSeq" id="WP_148773560.1">
    <property type="nucleotide sequence ID" value="NZ_VSSS01000028.1"/>
</dbReference>
<dbReference type="AlphaFoldDB" id="A0A5D3KDL4"/>
<proteinExistence type="predicted"/>
<organism evidence="3 4">
    <name type="scientific">Bradyrhizobium rifense</name>
    <dbReference type="NCBI Taxonomy" id="515499"/>
    <lineage>
        <taxon>Bacteria</taxon>
        <taxon>Pseudomonadati</taxon>
        <taxon>Pseudomonadota</taxon>
        <taxon>Alphaproteobacteria</taxon>
        <taxon>Hyphomicrobiales</taxon>
        <taxon>Nitrobacteraceae</taxon>
        <taxon>Bradyrhizobium</taxon>
    </lineage>
</organism>
<dbReference type="OrthoDB" id="9812811at2"/>
<dbReference type="InterPro" id="IPR013766">
    <property type="entry name" value="Thioredoxin_domain"/>
</dbReference>
<keyword evidence="4" id="KW-1185">Reference proteome</keyword>
<protein>
    <submittedName>
        <fullName evidence="3">Redoxin domain-containing protein</fullName>
    </submittedName>
</protein>
<reference evidence="3 4" key="1">
    <citation type="submission" date="2019-08" db="EMBL/GenBank/DDBJ databases">
        <title>Bradyrhizobium hipponensis sp. nov., a rhizobium isolated from a Lupinus angustifolius root nodule in Tunisia.</title>
        <authorList>
            <person name="Off K."/>
            <person name="Rejili M."/>
            <person name="Mars M."/>
            <person name="Brachmann A."/>
            <person name="Marin M."/>
        </authorList>
    </citation>
    <scope>NUCLEOTIDE SEQUENCE [LARGE SCALE GENOMIC DNA]</scope>
    <source>
        <strain evidence="3 4">CTAW71</strain>
    </source>
</reference>
<dbReference type="Pfam" id="PF00578">
    <property type="entry name" value="AhpC-TSA"/>
    <property type="match status" value="1"/>
</dbReference>
<dbReference type="InterPro" id="IPR000866">
    <property type="entry name" value="AhpC/TSA"/>
</dbReference>
<feature type="domain" description="Thioredoxin" evidence="2">
    <location>
        <begin position="38"/>
        <end position="206"/>
    </location>
</feature>
<accession>A0A5D3KDL4</accession>
<dbReference type="GO" id="GO:0016491">
    <property type="term" value="F:oxidoreductase activity"/>
    <property type="evidence" value="ECO:0007669"/>
    <property type="project" value="InterPro"/>
</dbReference>
<evidence type="ECO:0000259" key="2">
    <source>
        <dbReference type="PROSITE" id="PS51352"/>
    </source>
</evidence>
<name>A0A5D3KDL4_9BRAD</name>
<dbReference type="PROSITE" id="PS51352">
    <property type="entry name" value="THIOREDOXIN_2"/>
    <property type="match status" value="1"/>
</dbReference>
<evidence type="ECO:0000313" key="4">
    <source>
        <dbReference type="Proteomes" id="UP000324758"/>
    </source>
</evidence>
<comment type="caution">
    <text evidence="3">The sequence shown here is derived from an EMBL/GenBank/DDBJ whole genome shotgun (WGS) entry which is preliminary data.</text>
</comment>
<dbReference type="Gene3D" id="3.40.30.10">
    <property type="entry name" value="Glutaredoxin"/>
    <property type="match status" value="1"/>
</dbReference>
<feature type="region of interest" description="Disordered" evidence="1">
    <location>
        <begin position="1"/>
        <end position="34"/>
    </location>
</feature>
<sequence>MVTRLIWSNDGSDPPGLPAGRSRSPDDTGTPGLGLRVVRAGKKAPDFRLRDQHGRRVVLSELLLRSSVVLRFCRNENAASCVREFNSLSALQGDVERIGAALVVIAVEPFDPRPLGKDAASFPFPILADKKGDVAQSYGLTFQVSAPNGPDIDDTNGNPQGREIGSAPATYVIDQTGLIALAFVDVECRSLMDHGQILMALECLARRKQQPLHVESKPGRS</sequence>
<dbReference type="Proteomes" id="UP000324758">
    <property type="component" value="Unassembled WGS sequence"/>
</dbReference>
<evidence type="ECO:0000313" key="3">
    <source>
        <dbReference type="EMBL" id="TYL94369.1"/>
    </source>
</evidence>